<protein>
    <submittedName>
        <fullName evidence="1">Uncharacterized protein</fullName>
    </submittedName>
</protein>
<dbReference type="Gramene" id="KCW54557">
    <property type="protein sequence ID" value="KCW54557"/>
    <property type="gene ID" value="EUGRSUZ_I00516"/>
</dbReference>
<gene>
    <name evidence="1" type="ORF">EUGRSUZ_I00516</name>
</gene>
<dbReference type="AlphaFoldDB" id="A0A059AKP6"/>
<accession>A0A059AKP6</accession>
<organism evidence="1">
    <name type="scientific">Eucalyptus grandis</name>
    <name type="common">Flooded gum</name>
    <dbReference type="NCBI Taxonomy" id="71139"/>
    <lineage>
        <taxon>Eukaryota</taxon>
        <taxon>Viridiplantae</taxon>
        <taxon>Streptophyta</taxon>
        <taxon>Embryophyta</taxon>
        <taxon>Tracheophyta</taxon>
        <taxon>Spermatophyta</taxon>
        <taxon>Magnoliopsida</taxon>
        <taxon>eudicotyledons</taxon>
        <taxon>Gunneridae</taxon>
        <taxon>Pentapetalae</taxon>
        <taxon>rosids</taxon>
        <taxon>malvids</taxon>
        <taxon>Myrtales</taxon>
        <taxon>Myrtaceae</taxon>
        <taxon>Myrtoideae</taxon>
        <taxon>Eucalypteae</taxon>
        <taxon>Eucalyptus</taxon>
    </lineage>
</organism>
<proteinExistence type="predicted"/>
<evidence type="ECO:0000313" key="1">
    <source>
        <dbReference type="EMBL" id="KCW54557.1"/>
    </source>
</evidence>
<dbReference type="InParanoid" id="A0A059AKP6"/>
<dbReference type="EMBL" id="KK198761">
    <property type="protein sequence ID" value="KCW54557.1"/>
    <property type="molecule type" value="Genomic_DNA"/>
</dbReference>
<name>A0A059AKP6_EUCGR</name>
<reference evidence="1" key="1">
    <citation type="submission" date="2013-07" db="EMBL/GenBank/DDBJ databases">
        <title>The genome of Eucalyptus grandis.</title>
        <authorList>
            <person name="Schmutz J."/>
            <person name="Hayes R."/>
            <person name="Myburg A."/>
            <person name="Tuskan G."/>
            <person name="Grattapaglia D."/>
            <person name="Rokhsar D.S."/>
        </authorList>
    </citation>
    <scope>NUCLEOTIDE SEQUENCE</scope>
    <source>
        <tissue evidence="1">Leaf extractions</tissue>
    </source>
</reference>
<sequence>MELTRIRERIGGIRTKGSGPYRVKGQIPTQFMDPITYLHAAFSIGLLTEIFSSVVHDATWPNIYEQLHLRCFACLQSTCRSPLTHLRPANPLLRSTLLLVEAAG</sequence>